<dbReference type="GO" id="GO:0042398">
    <property type="term" value="P:modified amino acid biosynthetic process"/>
    <property type="evidence" value="ECO:0007669"/>
    <property type="project" value="InterPro"/>
</dbReference>
<evidence type="ECO:0000256" key="4">
    <source>
        <dbReference type="ARBA" id="ARBA00048819"/>
    </source>
</evidence>
<comment type="function">
    <text evidence="5">ATP-dependent carboxylate-amine ligase which exhibits weak glutamate--cysteine ligase activity.</text>
</comment>
<comment type="catalytic activity">
    <reaction evidence="4 5">
        <text>L-cysteine + L-glutamate + ATP = gamma-L-glutamyl-L-cysteine + ADP + phosphate + H(+)</text>
        <dbReference type="Rhea" id="RHEA:13285"/>
        <dbReference type="ChEBI" id="CHEBI:15378"/>
        <dbReference type="ChEBI" id="CHEBI:29985"/>
        <dbReference type="ChEBI" id="CHEBI:30616"/>
        <dbReference type="ChEBI" id="CHEBI:35235"/>
        <dbReference type="ChEBI" id="CHEBI:43474"/>
        <dbReference type="ChEBI" id="CHEBI:58173"/>
        <dbReference type="ChEBI" id="CHEBI:456216"/>
        <dbReference type="EC" id="6.3.2.2"/>
    </reaction>
</comment>
<reference evidence="6" key="1">
    <citation type="journal article" date="2014" name="Int. J. Syst. Evol. Microbiol.">
        <title>Complete genome sequence of Corynebacterium casei LMG S-19264T (=DSM 44701T), isolated from a smear-ripened cheese.</title>
        <authorList>
            <consortium name="US DOE Joint Genome Institute (JGI-PGF)"/>
            <person name="Walter F."/>
            <person name="Albersmeier A."/>
            <person name="Kalinowski J."/>
            <person name="Ruckert C."/>
        </authorList>
    </citation>
    <scope>NUCLEOTIDE SEQUENCE</scope>
    <source>
        <strain evidence="6">JCM 4784</strain>
    </source>
</reference>
<evidence type="ECO:0000256" key="2">
    <source>
        <dbReference type="ARBA" id="ARBA00022741"/>
    </source>
</evidence>
<dbReference type="PANTHER" id="PTHR36510">
    <property type="entry name" value="GLUTAMATE--CYSTEINE LIGASE 2-RELATED"/>
    <property type="match status" value="1"/>
</dbReference>
<evidence type="ECO:0000256" key="1">
    <source>
        <dbReference type="ARBA" id="ARBA00022598"/>
    </source>
</evidence>
<evidence type="ECO:0000256" key="3">
    <source>
        <dbReference type="ARBA" id="ARBA00022840"/>
    </source>
</evidence>
<sequence length="371" mass="39835">MTVPGENMITVGVEEEYLLLDPATGLPLPRADEVRAAADLAPLAEEKEVQSELLQAQLEVATPVCEELEEVGGHLLRLRLALAAAAESVGCRLAACATAPARSRAPVPVTDEPRYRAIYAQAPQLVDEQLINGMHVHVAVPSPEVGVAVLNRIRLWLPVLSAMSANSPLWEGQDTGFASWRTVVFGRWPVSGPPPRFADLADFEDRVRGLLASGVIQDIGQLYWQARPSRRYPTVEVRCPDVQLRADEAVMLAGIVRGLVSTAVTDIKNGTEEPDCLPELLQAAHWQAARHGLSGSLLDPAGRRLSAGDAVARLMEHIEPALEAAGDFRQVTSLVHRLLRQGTPADRQRQAFAEGGVAAVTALVTGETAAP</sequence>
<protein>
    <recommendedName>
        <fullName evidence="5">Putative glutamate--cysteine ligase 2</fullName>
        <ecNumber evidence="5">6.3.2.2</ecNumber>
    </recommendedName>
    <alternativeName>
        <fullName evidence="5">Gamma-glutamylcysteine synthetase 2</fullName>
        <shortName evidence="5">GCS 2</shortName>
        <shortName evidence="5">Gamma-GCS 2</shortName>
    </alternativeName>
</protein>
<dbReference type="EMBL" id="BNBT01000037">
    <property type="protein sequence ID" value="GHE58993.1"/>
    <property type="molecule type" value="Genomic_DNA"/>
</dbReference>
<proteinExistence type="inferred from homology"/>
<dbReference type="PANTHER" id="PTHR36510:SF1">
    <property type="entry name" value="GLUTAMATE--CYSTEINE LIGASE 2-RELATED"/>
    <property type="match status" value="1"/>
</dbReference>
<dbReference type="Gene3D" id="3.30.590.20">
    <property type="match status" value="1"/>
</dbReference>
<dbReference type="EC" id="6.3.2.2" evidence="5"/>
<dbReference type="Pfam" id="PF04107">
    <property type="entry name" value="GCS2"/>
    <property type="match status" value="1"/>
</dbReference>
<evidence type="ECO:0000313" key="6">
    <source>
        <dbReference type="EMBL" id="GHE58993.1"/>
    </source>
</evidence>
<evidence type="ECO:0000256" key="5">
    <source>
        <dbReference type="HAMAP-Rule" id="MF_01609"/>
    </source>
</evidence>
<dbReference type="NCBIfam" id="TIGR02050">
    <property type="entry name" value="gshA_cyan_rel"/>
    <property type="match status" value="1"/>
</dbReference>
<dbReference type="Proteomes" id="UP000608024">
    <property type="component" value="Unassembled WGS sequence"/>
</dbReference>
<comment type="caution">
    <text evidence="6">The sequence shown here is derived from an EMBL/GenBank/DDBJ whole genome shotgun (WGS) entry which is preliminary data.</text>
</comment>
<dbReference type="InterPro" id="IPR014746">
    <property type="entry name" value="Gln_synth/guanido_kin_cat_dom"/>
</dbReference>
<keyword evidence="3 5" id="KW-0067">ATP-binding</keyword>
<dbReference type="InterPro" id="IPR050141">
    <property type="entry name" value="GCL_type2/YbdK_subfam"/>
</dbReference>
<dbReference type="InterPro" id="IPR011793">
    <property type="entry name" value="YbdK"/>
</dbReference>
<gene>
    <name evidence="6" type="ORF">GCM10018785_30300</name>
</gene>
<dbReference type="GO" id="GO:0005524">
    <property type="term" value="F:ATP binding"/>
    <property type="evidence" value="ECO:0007669"/>
    <property type="project" value="UniProtKB-KW"/>
</dbReference>
<dbReference type="SUPFAM" id="SSF55931">
    <property type="entry name" value="Glutamine synthetase/guanido kinase"/>
    <property type="match status" value="1"/>
</dbReference>
<dbReference type="AlphaFoldDB" id="A0A918ZND4"/>
<accession>A0A918ZND4</accession>
<dbReference type="HAMAP" id="MF_01609">
    <property type="entry name" value="Glu_cys_ligase_2"/>
    <property type="match status" value="1"/>
</dbReference>
<name>A0A918ZND4_9ACTN</name>
<dbReference type="InterPro" id="IPR006336">
    <property type="entry name" value="GCS2"/>
</dbReference>
<evidence type="ECO:0000313" key="7">
    <source>
        <dbReference type="Proteomes" id="UP000608024"/>
    </source>
</evidence>
<comment type="similarity">
    <text evidence="5">Belongs to the glutamate--cysteine ligase type 2 family. YbdK subfamily.</text>
</comment>
<keyword evidence="2 5" id="KW-0547">Nucleotide-binding</keyword>
<keyword evidence="7" id="KW-1185">Reference proteome</keyword>
<dbReference type="GO" id="GO:0004357">
    <property type="term" value="F:glutamate-cysteine ligase activity"/>
    <property type="evidence" value="ECO:0007669"/>
    <property type="project" value="UniProtKB-EC"/>
</dbReference>
<dbReference type="NCBIfam" id="NF010041">
    <property type="entry name" value="PRK13517.1-1"/>
    <property type="match status" value="1"/>
</dbReference>
<reference evidence="6" key="2">
    <citation type="submission" date="2020-09" db="EMBL/GenBank/DDBJ databases">
        <authorList>
            <person name="Sun Q."/>
            <person name="Ohkuma M."/>
        </authorList>
    </citation>
    <scope>NUCLEOTIDE SEQUENCE</scope>
    <source>
        <strain evidence="6">JCM 4784</strain>
    </source>
</reference>
<organism evidence="6 7">
    <name type="scientific">Streptomyces longispororuber</name>
    <dbReference type="NCBI Taxonomy" id="68230"/>
    <lineage>
        <taxon>Bacteria</taxon>
        <taxon>Bacillati</taxon>
        <taxon>Actinomycetota</taxon>
        <taxon>Actinomycetes</taxon>
        <taxon>Kitasatosporales</taxon>
        <taxon>Streptomycetaceae</taxon>
        <taxon>Streptomyces</taxon>
    </lineage>
</organism>
<keyword evidence="1 5" id="KW-0436">Ligase</keyword>